<evidence type="ECO:0000256" key="4">
    <source>
        <dbReference type="ARBA" id="ARBA00022989"/>
    </source>
</evidence>
<feature type="transmembrane region" description="Helical" evidence="6">
    <location>
        <begin position="290"/>
        <end position="311"/>
    </location>
</feature>
<evidence type="ECO:0000256" key="1">
    <source>
        <dbReference type="ARBA" id="ARBA00004141"/>
    </source>
</evidence>
<dbReference type="AlphaFoldDB" id="A0A5E6MGI3"/>
<evidence type="ECO:0000313" key="8">
    <source>
        <dbReference type="Proteomes" id="UP000381693"/>
    </source>
</evidence>
<accession>A0A5E6MGI3</accession>
<evidence type="ECO:0000256" key="3">
    <source>
        <dbReference type="ARBA" id="ARBA00022692"/>
    </source>
</evidence>
<comment type="similarity">
    <text evidence="2">Belongs to the autoinducer-2 exporter (AI-2E) (TC 2.A.86) family.</text>
</comment>
<protein>
    <recommendedName>
        <fullName evidence="9">AI-2E family transporter</fullName>
    </recommendedName>
</protein>
<organism evidence="7 8">
    <name type="scientific">Methylacidimicrobium cyclopophantes</name>
    <dbReference type="NCBI Taxonomy" id="1041766"/>
    <lineage>
        <taxon>Bacteria</taxon>
        <taxon>Pseudomonadati</taxon>
        <taxon>Verrucomicrobiota</taxon>
        <taxon>Methylacidimicrobium</taxon>
    </lineage>
</organism>
<feature type="transmembrane region" description="Helical" evidence="6">
    <location>
        <begin position="78"/>
        <end position="101"/>
    </location>
</feature>
<evidence type="ECO:0000256" key="6">
    <source>
        <dbReference type="SAM" id="Phobius"/>
    </source>
</evidence>
<dbReference type="EMBL" id="CABFUZ020000169">
    <property type="protein sequence ID" value="VVM07472.1"/>
    <property type="molecule type" value="Genomic_DNA"/>
</dbReference>
<evidence type="ECO:0000313" key="7">
    <source>
        <dbReference type="EMBL" id="VVM07472.1"/>
    </source>
</evidence>
<keyword evidence="4 6" id="KW-1133">Transmembrane helix</keyword>
<dbReference type="Proteomes" id="UP000381693">
    <property type="component" value="Unassembled WGS sequence"/>
</dbReference>
<feature type="transmembrane region" description="Helical" evidence="6">
    <location>
        <begin position="323"/>
        <end position="356"/>
    </location>
</feature>
<evidence type="ECO:0008006" key="9">
    <source>
        <dbReference type="Google" id="ProtNLM"/>
    </source>
</evidence>
<keyword evidence="8" id="KW-1185">Reference proteome</keyword>
<gene>
    <name evidence="7" type="ORF">MAMC_01635</name>
</gene>
<comment type="subcellular location">
    <subcellularLocation>
        <location evidence="1">Membrane</location>
        <topology evidence="1">Multi-pass membrane protein</topology>
    </subcellularLocation>
</comment>
<evidence type="ECO:0000256" key="2">
    <source>
        <dbReference type="ARBA" id="ARBA00009773"/>
    </source>
</evidence>
<dbReference type="InterPro" id="IPR002549">
    <property type="entry name" value="AI-2E-like"/>
</dbReference>
<dbReference type="PANTHER" id="PTHR21716:SF61">
    <property type="entry name" value="BLR8064 PROTEIN"/>
    <property type="match status" value="1"/>
</dbReference>
<comment type="caution">
    <text evidence="7">The sequence shown here is derived from an EMBL/GenBank/DDBJ whole genome shotgun (WGS) entry which is preliminary data.</text>
</comment>
<proteinExistence type="inferred from homology"/>
<dbReference type="RefSeq" id="WP_246189618.1">
    <property type="nucleotide sequence ID" value="NZ_CABFUZ020000169.1"/>
</dbReference>
<feature type="transmembrane region" description="Helical" evidence="6">
    <location>
        <begin position="29"/>
        <end position="58"/>
    </location>
</feature>
<dbReference type="PANTHER" id="PTHR21716">
    <property type="entry name" value="TRANSMEMBRANE PROTEIN"/>
    <property type="match status" value="1"/>
</dbReference>
<dbReference type="GO" id="GO:0016020">
    <property type="term" value="C:membrane"/>
    <property type="evidence" value="ECO:0007669"/>
    <property type="project" value="UniProtKB-SubCell"/>
</dbReference>
<feature type="transmembrane region" description="Helical" evidence="6">
    <location>
        <begin position="257"/>
        <end position="278"/>
    </location>
</feature>
<evidence type="ECO:0000256" key="5">
    <source>
        <dbReference type="ARBA" id="ARBA00023136"/>
    </source>
</evidence>
<dbReference type="Pfam" id="PF01594">
    <property type="entry name" value="AI-2E_transport"/>
    <property type="match status" value="1"/>
</dbReference>
<sequence>MKVPASKLDPVAEGPEEGQGGAFQTNARVVLALCLAALGIWTVRSFLVSMSWALVIAIASWPLYRWLRSNSPPWMRGIVLPFVFTLVVGVALIGPLTYAAIKVGEEARVLARWLTTIQKSGLPAPDWLNRIPGIGAWLYSTWNASVGSPGAAQMTLGHLDPAFVLRWTRTVGVQMLRRAEVLGFTLLTLFFLYRDGEALGKQVFRFARRLVGNLGVEYARHCVSAIRATVNGLVLVSIGEGILLGIAYAVVGITDPVTLGGLTGILAMVPFLAPLVFGGVSIMLYAQGNLLAAIGLFLFGTFVLFVADHFIRPGLIGGAAHLPFFWVLLGTLGGITSFGLLGLFLGPTVIAALLAAWHDFIGRAAEE</sequence>
<keyword evidence="5 6" id="KW-0472">Membrane</keyword>
<feature type="transmembrane region" description="Helical" evidence="6">
    <location>
        <begin position="230"/>
        <end position="251"/>
    </location>
</feature>
<reference evidence="7" key="1">
    <citation type="submission" date="2019-09" db="EMBL/GenBank/DDBJ databases">
        <authorList>
            <person name="Cremers G."/>
        </authorList>
    </citation>
    <scope>NUCLEOTIDE SEQUENCE [LARGE SCALE GENOMIC DNA]</scope>
    <source>
        <strain evidence="7">3B</strain>
    </source>
</reference>
<name>A0A5E6MGI3_9BACT</name>
<keyword evidence="3 6" id="KW-0812">Transmembrane</keyword>